<dbReference type="Pfam" id="PF02680">
    <property type="entry name" value="DUF211"/>
    <property type="match status" value="1"/>
</dbReference>
<reference evidence="1 2" key="1">
    <citation type="submission" date="2018-08" db="EMBL/GenBank/DDBJ databases">
        <title>Genomic Encyclopedia of Type Strains, Phase IV (KMG-IV): sequencing the most valuable type-strain genomes for metagenomic binning, comparative biology and taxonomic classification.</title>
        <authorList>
            <person name="Goeker M."/>
        </authorList>
    </citation>
    <scope>NUCLEOTIDE SEQUENCE [LARGE SCALE GENOMIC DNA]</scope>
    <source>
        <strain evidence="1 2">DSM 23923</strain>
    </source>
</reference>
<dbReference type="RefSeq" id="WP_116225552.1">
    <property type="nucleotide sequence ID" value="NZ_AP018437.1"/>
</dbReference>
<dbReference type="PANTHER" id="PTHR42240">
    <property type="entry name" value="DUF211 DOMAIN-CONTAINING PROTEIN"/>
    <property type="match status" value="1"/>
</dbReference>
<protein>
    <recommendedName>
        <fullName evidence="3">DUF211 domain-containing protein</fullName>
    </recommendedName>
</protein>
<proteinExistence type="predicted"/>
<evidence type="ECO:0000313" key="2">
    <source>
        <dbReference type="Proteomes" id="UP000256388"/>
    </source>
</evidence>
<dbReference type="Gene3D" id="3.30.70.1340">
    <property type="entry name" value="MTH889-like domain"/>
    <property type="match status" value="1"/>
</dbReference>
<dbReference type="Proteomes" id="UP000256388">
    <property type="component" value="Unassembled WGS sequence"/>
</dbReference>
<dbReference type="InterPro" id="IPR023129">
    <property type="entry name" value="MTH889-like_dom_sf"/>
</dbReference>
<name>A0A3E0A820_9CHLR</name>
<keyword evidence="2" id="KW-1185">Reference proteome</keyword>
<dbReference type="InterPro" id="IPR003831">
    <property type="entry name" value="DUF211"/>
</dbReference>
<dbReference type="OrthoDB" id="5431975at2"/>
<sequence length="96" mass="10383">MVGKIRRLVLDTLKPMEPNIIEMANSLSTLSGVSAVNISIAEIDLKVENAKITIEGDDLNYNEVKDIIEDMGGSIHSIDEVVAGKMIIDDAATLQD</sequence>
<dbReference type="AlphaFoldDB" id="A0A3E0A820"/>
<dbReference type="SUPFAM" id="SSF160363">
    <property type="entry name" value="MTH889-like"/>
    <property type="match status" value="1"/>
</dbReference>
<gene>
    <name evidence="1" type="ORF">DFR64_2277</name>
</gene>
<evidence type="ECO:0000313" key="1">
    <source>
        <dbReference type="EMBL" id="REG07073.1"/>
    </source>
</evidence>
<organism evidence="1 2">
    <name type="scientific">Pelolinea submarina</name>
    <dbReference type="NCBI Taxonomy" id="913107"/>
    <lineage>
        <taxon>Bacteria</taxon>
        <taxon>Bacillati</taxon>
        <taxon>Chloroflexota</taxon>
        <taxon>Anaerolineae</taxon>
        <taxon>Anaerolineales</taxon>
        <taxon>Anaerolineaceae</taxon>
        <taxon>Pelolinea</taxon>
    </lineage>
</organism>
<evidence type="ECO:0008006" key="3">
    <source>
        <dbReference type="Google" id="ProtNLM"/>
    </source>
</evidence>
<dbReference type="EMBL" id="QUMS01000003">
    <property type="protein sequence ID" value="REG07073.1"/>
    <property type="molecule type" value="Genomic_DNA"/>
</dbReference>
<dbReference type="PANTHER" id="PTHR42240:SF1">
    <property type="entry name" value="DUF211 DOMAIN-CONTAINING PROTEIN"/>
    <property type="match status" value="1"/>
</dbReference>
<accession>A0A3E0A820</accession>
<comment type="caution">
    <text evidence="1">The sequence shown here is derived from an EMBL/GenBank/DDBJ whole genome shotgun (WGS) entry which is preliminary data.</text>
</comment>